<comment type="caution">
    <text evidence="9">The sequence shown here is derived from an EMBL/GenBank/DDBJ whole genome shotgun (WGS) entry which is preliminary data.</text>
</comment>
<evidence type="ECO:0000256" key="5">
    <source>
        <dbReference type="ARBA" id="ARBA00023251"/>
    </source>
</evidence>
<dbReference type="EMBL" id="JACMSF010000013">
    <property type="protein sequence ID" value="MBC2902841.1"/>
    <property type="molecule type" value="Genomic_DNA"/>
</dbReference>
<dbReference type="Gene3D" id="1.20.1720.10">
    <property type="entry name" value="Multidrug resistance protein D"/>
    <property type="match status" value="1"/>
</dbReference>
<keyword evidence="4 7" id="KW-0472">Membrane</keyword>
<name>A0A7X1M9K3_9ACTN</name>
<dbReference type="PANTHER" id="PTHR42718">
    <property type="entry name" value="MAJOR FACILITATOR SUPERFAMILY MULTIDRUG TRANSPORTER MFSC"/>
    <property type="match status" value="1"/>
</dbReference>
<protein>
    <submittedName>
        <fullName evidence="9">MFS transporter</fullName>
    </submittedName>
</protein>
<evidence type="ECO:0000256" key="7">
    <source>
        <dbReference type="SAM" id="Phobius"/>
    </source>
</evidence>
<feature type="transmembrane region" description="Helical" evidence="7">
    <location>
        <begin position="202"/>
        <end position="220"/>
    </location>
</feature>
<feature type="transmembrane region" description="Helical" evidence="7">
    <location>
        <begin position="474"/>
        <end position="494"/>
    </location>
</feature>
<dbReference type="InterPro" id="IPR011701">
    <property type="entry name" value="MFS"/>
</dbReference>
<evidence type="ECO:0000256" key="1">
    <source>
        <dbReference type="ARBA" id="ARBA00004651"/>
    </source>
</evidence>
<dbReference type="Proteomes" id="UP000584670">
    <property type="component" value="Unassembled WGS sequence"/>
</dbReference>
<dbReference type="GO" id="GO:0046677">
    <property type="term" value="P:response to antibiotic"/>
    <property type="evidence" value="ECO:0007669"/>
    <property type="project" value="UniProtKB-KW"/>
</dbReference>
<dbReference type="Gene3D" id="1.20.1250.20">
    <property type="entry name" value="MFS general substrate transporter like domains"/>
    <property type="match status" value="1"/>
</dbReference>
<feature type="region of interest" description="Disordered" evidence="6">
    <location>
        <begin position="501"/>
        <end position="523"/>
    </location>
</feature>
<dbReference type="PRINTS" id="PR01035">
    <property type="entry name" value="TCRTETA"/>
</dbReference>
<evidence type="ECO:0000256" key="3">
    <source>
        <dbReference type="ARBA" id="ARBA00022989"/>
    </source>
</evidence>
<evidence type="ECO:0000256" key="4">
    <source>
        <dbReference type="ARBA" id="ARBA00023136"/>
    </source>
</evidence>
<keyword evidence="10" id="KW-1185">Reference proteome</keyword>
<feature type="transmembrane region" description="Helical" evidence="7">
    <location>
        <begin position="56"/>
        <end position="78"/>
    </location>
</feature>
<evidence type="ECO:0000313" key="10">
    <source>
        <dbReference type="Proteomes" id="UP000584670"/>
    </source>
</evidence>
<feature type="transmembrane region" description="Helical" evidence="7">
    <location>
        <begin position="306"/>
        <end position="326"/>
    </location>
</feature>
<reference evidence="9 10" key="1">
    <citation type="submission" date="2020-08" db="EMBL/GenBank/DDBJ databases">
        <title>Streptomyces sp. PSKA01 genome sequencing and assembly.</title>
        <authorList>
            <person name="Mandal S."/>
            <person name="Maiti P.K."/>
            <person name="Das P."/>
        </authorList>
    </citation>
    <scope>NUCLEOTIDE SEQUENCE [LARGE SCALE GENOMIC DNA]</scope>
    <source>
        <strain evidence="9 10">PSKA01</strain>
    </source>
</reference>
<keyword evidence="5" id="KW-0046">Antibiotic resistance</keyword>
<feature type="transmembrane region" description="Helical" evidence="7">
    <location>
        <begin position="363"/>
        <end position="387"/>
    </location>
</feature>
<feature type="transmembrane region" description="Helical" evidence="7">
    <location>
        <begin position="268"/>
        <end position="294"/>
    </location>
</feature>
<dbReference type="GO" id="GO:0022857">
    <property type="term" value="F:transmembrane transporter activity"/>
    <property type="evidence" value="ECO:0007669"/>
    <property type="project" value="InterPro"/>
</dbReference>
<dbReference type="AlphaFoldDB" id="A0A7X1M9K3"/>
<feature type="transmembrane region" description="Helical" evidence="7">
    <location>
        <begin position="333"/>
        <end position="351"/>
    </location>
</feature>
<dbReference type="Pfam" id="PF07690">
    <property type="entry name" value="MFS_1"/>
    <property type="match status" value="1"/>
</dbReference>
<accession>A0A7X1M9K3</accession>
<dbReference type="InterPro" id="IPR020846">
    <property type="entry name" value="MFS_dom"/>
</dbReference>
<dbReference type="PANTHER" id="PTHR42718:SF49">
    <property type="entry name" value="EXPORT PROTEIN"/>
    <property type="match status" value="1"/>
</dbReference>
<feature type="transmembrane region" description="Helical" evidence="7">
    <location>
        <begin position="141"/>
        <end position="166"/>
    </location>
</feature>
<feature type="transmembrane region" description="Helical" evidence="7">
    <location>
        <begin position="172"/>
        <end position="190"/>
    </location>
</feature>
<dbReference type="GO" id="GO:0005886">
    <property type="term" value="C:plasma membrane"/>
    <property type="evidence" value="ECO:0007669"/>
    <property type="project" value="UniProtKB-SubCell"/>
</dbReference>
<dbReference type="RefSeq" id="WP_186282749.1">
    <property type="nucleotide sequence ID" value="NZ_JACMSF010000013.1"/>
</dbReference>
<organism evidence="9 10">
    <name type="scientific">Streptomyces cupreus</name>
    <dbReference type="NCBI Taxonomy" id="2759956"/>
    <lineage>
        <taxon>Bacteria</taxon>
        <taxon>Bacillati</taxon>
        <taxon>Actinomycetota</taxon>
        <taxon>Actinomycetes</taxon>
        <taxon>Kitasatosporales</taxon>
        <taxon>Streptomycetaceae</taxon>
        <taxon>Streptomyces</taxon>
    </lineage>
</organism>
<feature type="transmembrane region" description="Helical" evidence="7">
    <location>
        <begin position="112"/>
        <end position="129"/>
    </location>
</feature>
<comment type="subcellular location">
    <subcellularLocation>
        <location evidence="1">Cell membrane</location>
        <topology evidence="1">Multi-pass membrane protein</topology>
    </subcellularLocation>
</comment>
<keyword evidence="2 7" id="KW-0812">Transmembrane</keyword>
<sequence>MSTPSTGAARSRPLLTLIAVCVSCGLLPASLTGTSVALPDLGSDLDASLVTVQWVVNAYNLTFASVMLVAGSLADLLGRRRMFTLGLVVFVLCTAGSALVSEVVLIDVLRGAAGVGAAMVLTAATALLAQAYEGAARAKAFGFLGSSFGLGLALGPSLSGLLVGAWGWRSVFLAHAAVAAAVLLLRPALAESRDPEASGVDYAGATTFSGALFAFTLALVEGPQLGWAHPVVLALAVLAVVLMTAFVRIEKRRARPMLELSLLREPKFAAVSLMPVLLAFGFVCLLVFLPSFFIGVNGMSSQRAGLTMLLLSGPVLALPVISGVLARKVSTSVLLGVSLLLVAGGAAWLTVLDQNSTTAVLAGPLLVIGTGVGISFGLLDGAAIGAVDASRAGMAAGLFNTMRLTGEAVAIAGMGSVLVSITQGNLNNPEGWEGGVGELANRVVQGEISAVADQVPADARADFTAYVSGAYTSALHTVLWLLAAVCALGAPLIMRMLRPAPAGRSADATEHETREPITMGETS</sequence>
<proteinExistence type="predicted"/>
<feature type="transmembrane region" description="Helical" evidence="7">
    <location>
        <begin position="226"/>
        <end position="247"/>
    </location>
</feature>
<evidence type="ECO:0000313" key="9">
    <source>
        <dbReference type="EMBL" id="MBC2902841.1"/>
    </source>
</evidence>
<dbReference type="PROSITE" id="PS50850">
    <property type="entry name" value="MFS"/>
    <property type="match status" value="1"/>
</dbReference>
<evidence type="ECO:0000259" key="8">
    <source>
        <dbReference type="PROSITE" id="PS50850"/>
    </source>
</evidence>
<feature type="transmembrane region" description="Helical" evidence="7">
    <location>
        <begin position="85"/>
        <end position="106"/>
    </location>
</feature>
<dbReference type="InterPro" id="IPR001958">
    <property type="entry name" value="Tet-R_TetA/multi-R_MdtG-like"/>
</dbReference>
<evidence type="ECO:0000256" key="6">
    <source>
        <dbReference type="SAM" id="MobiDB-lite"/>
    </source>
</evidence>
<dbReference type="CDD" id="cd17321">
    <property type="entry name" value="MFS_MMR_MDR_like"/>
    <property type="match status" value="1"/>
</dbReference>
<feature type="domain" description="Major facilitator superfamily (MFS) profile" evidence="8">
    <location>
        <begin position="14"/>
        <end position="501"/>
    </location>
</feature>
<gene>
    <name evidence="9" type="ORF">H4N64_14740</name>
</gene>
<dbReference type="InterPro" id="IPR036259">
    <property type="entry name" value="MFS_trans_sf"/>
</dbReference>
<evidence type="ECO:0000256" key="2">
    <source>
        <dbReference type="ARBA" id="ARBA00022692"/>
    </source>
</evidence>
<feature type="transmembrane region" description="Helical" evidence="7">
    <location>
        <begin position="408"/>
        <end position="426"/>
    </location>
</feature>
<keyword evidence="3 7" id="KW-1133">Transmembrane helix</keyword>
<dbReference type="SUPFAM" id="SSF103473">
    <property type="entry name" value="MFS general substrate transporter"/>
    <property type="match status" value="1"/>
</dbReference>